<organism evidence="3 5">
    <name type="scientific">Aliidiomarina maris</name>
    <dbReference type="NCBI Taxonomy" id="531312"/>
    <lineage>
        <taxon>Bacteria</taxon>
        <taxon>Pseudomonadati</taxon>
        <taxon>Pseudomonadota</taxon>
        <taxon>Gammaproteobacteria</taxon>
        <taxon>Alteromonadales</taxon>
        <taxon>Idiomarinaceae</taxon>
        <taxon>Aliidiomarina</taxon>
    </lineage>
</organism>
<dbReference type="Proteomes" id="UP000249203">
    <property type="component" value="Unassembled WGS sequence"/>
</dbReference>
<dbReference type="AlphaFoldDB" id="A0A327WMY1"/>
<dbReference type="GO" id="GO:0051301">
    <property type="term" value="P:cell division"/>
    <property type="evidence" value="ECO:0007669"/>
    <property type="project" value="UniProtKB-KW"/>
</dbReference>
<comment type="caution">
    <text evidence="3">The sequence shown here is derived from an EMBL/GenBank/DDBJ whole genome shotgun (WGS) entry which is preliminary data.</text>
</comment>
<sequence length="363" mass="41708">MITLPHTPDPSQARALRYLNALQQALSSPTIDDASSATTQGVYLFGPVGRGKSMLMDNFYQQLGIEQKIRLHFHHFMRKVHAELHHLSGQDNPLERLAQAWARQYKVICLDEFMVEDIGDAMLLGTLWRHLFEHKVVLVTTSNIAPDALYRNGLQRDRFLPAIDLIKTNCAVLELNGEVDYRRQHEPQSLPYFSRQQQPLLDWLSAQTGPLQRTTQLTVQGRQLTCRGRNQSSAVFDFDMLCDGPRSQRDYMQLAEEHQVLVVTHVPSFSFVALAHSVQGIEDEYQRETIKADLQSAFDNQARRFMALVDECYDTRCLLLIHTVDTPHAPAATRPEMLYQGRALKIPFERCVSRLYEMQSWQL</sequence>
<dbReference type="InterPro" id="IPR027417">
    <property type="entry name" value="P-loop_NTPase"/>
</dbReference>
<protein>
    <submittedName>
        <fullName evidence="3">Cell division protein ZapE</fullName>
    </submittedName>
</protein>
<evidence type="ECO:0000313" key="5">
    <source>
        <dbReference type="Proteomes" id="UP000249203"/>
    </source>
</evidence>
<dbReference type="GO" id="GO:0032153">
    <property type="term" value="C:cell division site"/>
    <property type="evidence" value="ECO:0007669"/>
    <property type="project" value="TreeGrafter"/>
</dbReference>
<evidence type="ECO:0000313" key="6">
    <source>
        <dbReference type="Proteomes" id="UP000287865"/>
    </source>
</evidence>
<reference evidence="3 5" key="2">
    <citation type="submission" date="2018-06" db="EMBL/GenBank/DDBJ databases">
        <title>Genomic Encyclopedia of Type Strains, Phase III (KMG-III): the genomes of soil and plant-associated and newly described type strains.</title>
        <authorList>
            <person name="Whitman W."/>
        </authorList>
    </citation>
    <scope>NUCLEOTIDE SEQUENCE [LARGE SCALE GENOMIC DNA]</scope>
    <source>
        <strain evidence="3 5">CGMCC 1.15366</strain>
    </source>
</reference>
<evidence type="ECO:0000256" key="1">
    <source>
        <dbReference type="ARBA" id="ARBA00022741"/>
    </source>
</evidence>
<dbReference type="GO" id="GO:0016887">
    <property type="term" value="F:ATP hydrolysis activity"/>
    <property type="evidence" value="ECO:0007669"/>
    <property type="project" value="InterPro"/>
</dbReference>
<keyword evidence="3" id="KW-0132">Cell division</keyword>
<gene>
    <name evidence="3" type="ORF">B0I24_11916</name>
    <name evidence="4" type="ORF">CWE07_12410</name>
</gene>
<accession>A0A327WMY1</accession>
<dbReference type="OrthoDB" id="9774491at2"/>
<dbReference type="InterPro" id="IPR005654">
    <property type="entry name" value="ATPase_AFG1-like"/>
</dbReference>
<dbReference type="Pfam" id="PF03969">
    <property type="entry name" value="AFG1_ATPase"/>
    <property type="match status" value="2"/>
</dbReference>
<evidence type="ECO:0000256" key="2">
    <source>
        <dbReference type="ARBA" id="ARBA00022840"/>
    </source>
</evidence>
<dbReference type="NCBIfam" id="NF040713">
    <property type="entry name" value="ZapE"/>
    <property type="match status" value="1"/>
</dbReference>
<name>A0A327WMY1_9GAMM</name>
<dbReference type="RefSeq" id="WP_111570450.1">
    <property type="nucleotide sequence ID" value="NZ_PIPK01000014.1"/>
</dbReference>
<keyword evidence="1" id="KW-0547">Nucleotide-binding</keyword>
<evidence type="ECO:0000313" key="3">
    <source>
        <dbReference type="EMBL" id="RAJ93533.1"/>
    </source>
</evidence>
<dbReference type="EMBL" id="QLMD01000019">
    <property type="protein sequence ID" value="RAJ93533.1"/>
    <property type="molecule type" value="Genomic_DNA"/>
</dbReference>
<keyword evidence="2" id="KW-0067">ATP-binding</keyword>
<dbReference type="EMBL" id="PIPK01000014">
    <property type="protein sequence ID" value="RUO20086.1"/>
    <property type="molecule type" value="Genomic_DNA"/>
</dbReference>
<proteinExistence type="predicted"/>
<dbReference type="SUPFAM" id="SSF52540">
    <property type="entry name" value="P-loop containing nucleoside triphosphate hydrolases"/>
    <property type="match status" value="1"/>
</dbReference>
<dbReference type="GO" id="GO:0005737">
    <property type="term" value="C:cytoplasm"/>
    <property type="evidence" value="ECO:0007669"/>
    <property type="project" value="TreeGrafter"/>
</dbReference>
<dbReference type="GO" id="GO:0005524">
    <property type="term" value="F:ATP binding"/>
    <property type="evidence" value="ECO:0007669"/>
    <property type="project" value="UniProtKB-KW"/>
</dbReference>
<dbReference type="PANTHER" id="PTHR12169:SF6">
    <property type="entry name" value="AFG1-LIKE ATPASE"/>
    <property type="match status" value="1"/>
</dbReference>
<keyword evidence="6" id="KW-1185">Reference proteome</keyword>
<evidence type="ECO:0000313" key="4">
    <source>
        <dbReference type="EMBL" id="RUO20086.1"/>
    </source>
</evidence>
<dbReference type="Proteomes" id="UP000287865">
    <property type="component" value="Unassembled WGS sequence"/>
</dbReference>
<keyword evidence="3" id="KW-0131">Cell cycle</keyword>
<dbReference type="Gene3D" id="3.40.50.300">
    <property type="entry name" value="P-loop containing nucleotide triphosphate hydrolases"/>
    <property type="match status" value="1"/>
</dbReference>
<dbReference type="PANTHER" id="PTHR12169">
    <property type="entry name" value="ATPASE N2B"/>
    <property type="match status" value="1"/>
</dbReference>
<reference evidence="4 6" key="1">
    <citation type="journal article" date="2018" name="Front. Microbiol.">
        <title>Genome-Based Analysis Reveals the Taxonomy and Diversity of the Family Idiomarinaceae.</title>
        <authorList>
            <person name="Liu Y."/>
            <person name="Lai Q."/>
            <person name="Shao Z."/>
        </authorList>
    </citation>
    <scope>NUCLEOTIDE SEQUENCE [LARGE SCALE GENOMIC DNA]</scope>
    <source>
        <strain evidence="4 6">CF12-14</strain>
    </source>
</reference>